<feature type="domain" description="DUF6884" evidence="1">
    <location>
        <begin position="13"/>
        <end position="140"/>
    </location>
</feature>
<evidence type="ECO:0000313" key="2">
    <source>
        <dbReference type="EMBL" id="NGO67869.1"/>
    </source>
</evidence>
<evidence type="ECO:0000259" key="1">
    <source>
        <dbReference type="Pfam" id="PF21818"/>
    </source>
</evidence>
<organism evidence="2 3">
    <name type="scientific">Streptomyces boncukensis</name>
    <dbReference type="NCBI Taxonomy" id="2711219"/>
    <lineage>
        <taxon>Bacteria</taxon>
        <taxon>Bacillati</taxon>
        <taxon>Actinomycetota</taxon>
        <taxon>Actinomycetes</taxon>
        <taxon>Kitasatosporales</taxon>
        <taxon>Streptomycetaceae</taxon>
        <taxon>Streptomyces</taxon>
    </lineage>
</organism>
<dbReference type="Pfam" id="PF21818">
    <property type="entry name" value="DUF6884"/>
    <property type="match status" value="1"/>
</dbReference>
<accession>A0A6G4WRG7</accession>
<reference evidence="2 3" key="1">
    <citation type="submission" date="2020-02" db="EMBL/GenBank/DDBJ databases">
        <title>Whole-genome analyses of novel actinobacteria.</title>
        <authorList>
            <person name="Sahin N."/>
            <person name="Tatar D."/>
        </authorList>
    </citation>
    <scope>NUCLEOTIDE SEQUENCE [LARGE SCALE GENOMIC DNA]</scope>
    <source>
        <strain evidence="2 3">SB3404</strain>
    </source>
</reference>
<dbReference type="InterPro" id="IPR049251">
    <property type="entry name" value="DUF6884"/>
</dbReference>
<sequence>MATAKPTARTGHVYVIPCSGKKLDHAAPARELYRGSYFLTCWRAAAAFAGDDDLVLILSARHGFVTLDQVLEPYDAKYGNRSAVSDRVLAAQARLLGIEHAREVTVLAGAAYVRAVRTVWPHAQAPLTGLNIGKQLQLLNDLRGAAEMEELQRKYGRAPAVEQTPEPAAHPVDEVAEHGPLYELPYDYKQTARDFTVTVAGPERHDGEKPYTYLVKEYSTALAWAKVLAWFMVEQETPDAHVVASESFEGVPEPGCGYFWTDLRPEFARQEALDDLADQAAECVTEFQSMTYGMTRDGAVLPDRQAEYDQVRDAAAVAAWPLVQRMAENDGR</sequence>
<gene>
    <name evidence="2" type="ORF">G5C65_05760</name>
</gene>
<keyword evidence="3" id="KW-1185">Reference proteome</keyword>
<protein>
    <recommendedName>
        <fullName evidence="1">DUF6884 domain-containing protein</fullName>
    </recommendedName>
</protein>
<dbReference type="EMBL" id="JAAKZZ010000034">
    <property type="protein sequence ID" value="NGO67869.1"/>
    <property type="molecule type" value="Genomic_DNA"/>
</dbReference>
<evidence type="ECO:0000313" key="3">
    <source>
        <dbReference type="Proteomes" id="UP000477722"/>
    </source>
</evidence>
<name>A0A6G4WRG7_9ACTN</name>
<dbReference type="Proteomes" id="UP000477722">
    <property type="component" value="Unassembled WGS sequence"/>
</dbReference>
<dbReference type="RefSeq" id="WP_165297525.1">
    <property type="nucleotide sequence ID" value="NZ_JAAKZZ010000034.1"/>
</dbReference>
<proteinExistence type="predicted"/>
<dbReference type="AlphaFoldDB" id="A0A6G4WRG7"/>
<comment type="caution">
    <text evidence="2">The sequence shown here is derived from an EMBL/GenBank/DDBJ whole genome shotgun (WGS) entry which is preliminary data.</text>
</comment>